<dbReference type="Pfam" id="PF00933">
    <property type="entry name" value="Glyco_hydro_3"/>
    <property type="match status" value="1"/>
</dbReference>
<dbReference type="SUPFAM" id="SSF51445">
    <property type="entry name" value="(Trans)glycosidases"/>
    <property type="match status" value="1"/>
</dbReference>
<dbReference type="InterPro" id="IPR017853">
    <property type="entry name" value="GH"/>
</dbReference>
<dbReference type="SMART" id="SM01217">
    <property type="entry name" value="Fn3_like"/>
    <property type="match status" value="1"/>
</dbReference>
<feature type="compositionally biased region" description="Basic and acidic residues" evidence="3">
    <location>
        <begin position="39"/>
        <end position="51"/>
    </location>
</feature>
<dbReference type="Gene3D" id="3.40.50.1700">
    <property type="entry name" value="Glycoside hydrolase family 3 C-terminal domain"/>
    <property type="match status" value="1"/>
</dbReference>
<dbReference type="PANTHER" id="PTHR42715:SF10">
    <property type="entry name" value="BETA-GLUCOSIDASE"/>
    <property type="match status" value="1"/>
</dbReference>
<dbReference type="Pfam" id="PF14310">
    <property type="entry name" value="Fn3-like"/>
    <property type="match status" value="1"/>
</dbReference>
<keyword evidence="4" id="KW-1133">Transmembrane helix</keyword>
<evidence type="ECO:0000313" key="7">
    <source>
        <dbReference type="Proteomes" id="UP001224359"/>
    </source>
</evidence>
<dbReference type="InterPro" id="IPR036962">
    <property type="entry name" value="Glyco_hydro_3_N_sf"/>
</dbReference>
<evidence type="ECO:0000259" key="5">
    <source>
        <dbReference type="SMART" id="SM01217"/>
    </source>
</evidence>
<feature type="transmembrane region" description="Helical" evidence="4">
    <location>
        <begin position="91"/>
        <end position="109"/>
    </location>
</feature>
<dbReference type="InterPro" id="IPR036881">
    <property type="entry name" value="Glyco_hydro_3_C_sf"/>
</dbReference>
<dbReference type="InterPro" id="IPR013783">
    <property type="entry name" value="Ig-like_fold"/>
</dbReference>
<evidence type="ECO:0000313" key="6">
    <source>
        <dbReference type="EMBL" id="MDQ0158351.1"/>
    </source>
</evidence>
<dbReference type="EMBL" id="JAUSTQ010000001">
    <property type="protein sequence ID" value="MDQ0158351.1"/>
    <property type="molecule type" value="Genomic_DNA"/>
</dbReference>
<dbReference type="Gene3D" id="3.20.20.300">
    <property type="entry name" value="Glycoside hydrolase, family 3, N-terminal domain"/>
    <property type="match status" value="1"/>
</dbReference>
<evidence type="ECO:0000256" key="2">
    <source>
        <dbReference type="ARBA" id="ARBA00022801"/>
    </source>
</evidence>
<keyword evidence="4" id="KW-0812">Transmembrane</keyword>
<comment type="caution">
    <text evidence="6">The sequence shown here is derived from an EMBL/GenBank/DDBJ whole genome shotgun (WGS) entry which is preliminary data.</text>
</comment>
<comment type="similarity">
    <text evidence="1">Belongs to the glycosyl hydrolase 3 family.</text>
</comment>
<evidence type="ECO:0000256" key="4">
    <source>
        <dbReference type="SAM" id="Phobius"/>
    </source>
</evidence>
<feature type="region of interest" description="Disordered" evidence="3">
    <location>
        <begin position="22"/>
        <end position="77"/>
    </location>
</feature>
<dbReference type="PRINTS" id="PR00133">
    <property type="entry name" value="GLHYDRLASE3"/>
</dbReference>
<keyword evidence="7" id="KW-1185">Reference proteome</keyword>
<organism evidence="6 7">
    <name type="scientific">Alkalibacillus salilacus</name>
    <dbReference type="NCBI Taxonomy" id="284582"/>
    <lineage>
        <taxon>Bacteria</taxon>
        <taxon>Bacillati</taxon>
        <taxon>Bacillota</taxon>
        <taxon>Bacilli</taxon>
        <taxon>Bacillales</taxon>
        <taxon>Bacillaceae</taxon>
        <taxon>Alkalibacillus</taxon>
    </lineage>
</organism>
<feature type="compositionally biased region" description="Basic and acidic residues" evidence="3">
    <location>
        <begin position="59"/>
        <end position="77"/>
    </location>
</feature>
<dbReference type="PANTHER" id="PTHR42715">
    <property type="entry name" value="BETA-GLUCOSIDASE"/>
    <property type="match status" value="1"/>
</dbReference>
<keyword evidence="4" id="KW-0472">Membrane</keyword>
<sequence>MIKYFKKRKAWKQEILQRVRGDKAKRKERKQEIAALPESEQKAEVKNDKLLRKEKKQQRKEELKSLNRKERKAEKKEAKMYKKLKNRPRRFTIWSIFAALLLIIFITFGPRAISIVENMAGKYITIDTTSEEADQARATADDVSEKIADEGLVLLKNENNSLPLEDKKINVFGSTAFNFKYGGGGSGASDLSRAVSLFDALKNEGIEYNQELYDYYMGLPEIEASTGDSDTGLIQVAKGMLSSNESEGEPDVSDEALAQAKEYSDNAMIVIQNDAVEATDLSEDELRISDDMRALVEKTAENFNNVTLVVNAGNTLELGFIEEFPSIKSVVWTGIPGPFGTNSLAKVLSGEVNPSGHITDTYAYDVDSSPASENFGDYQYENLDKAYLNYEEGIYVGYRFYETFYQDDEEGYNQAVQFPFGSGLSYTSFDWGIVNQELNSDSIELQVEVTNTGDVAGKDVVQVYYSPPYTPGGIEKSAINLASFEKTKSLEPGESEVLTINYDTRDMASYDMENENYILENGTYEIKLGNNVHEINNTVDFELSEDIVYQKDADTGTEYKNRFTQSEKDLTVLSRNDWEGTYPSDQDDSKVASDKVIERVQEHEFKDDVEMPTTGADNGLKLEDLKGLDYDDPLWSDFLDQLTVDQMIDYVTEAAYHTKEIDEHGIPNTVLMDGPAGFNFFGFKQFEAGAYPAEIAVASTWNKDLAYEMGETIGHEAQTYGIHGWYAPALNVHRSPRGGRNFEYMSEDPVLNGMIGAGMSKGVQDQGVTVFMKHFIMNEQETNARSGMLVWSNEQAMREIHLRPFEMTVKEAGVTGAMSSFSYIDGKWANSALLNGMLREEWGFEGVVTSDAVFGFMEPEKAITSGNDLMLNLLSVPGHQDALEEAYDEHPAAITTGLRNSMHNSLYATLQTYLFD</sequence>
<accession>A0ABT9VBL9</accession>
<name>A0ABT9VBL9_9BACI</name>
<dbReference type="InterPro" id="IPR026891">
    <property type="entry name" value="Fn3-like"/>
</dbReference>
<gene>
    <name evidence="6" type="ORF">J2S77_000301</name>
</gene>
<reference evidence="6 7" key="1">
    <citation type="submission" date="2023-07" db="EMBL/GenBank/DDBJ databases">
        <title>Genomic Encyclopedia of Type Strains, Phase IV (KMG-IV): sequencing the most valuable type-strain genomes for metagenomic binning, comparative biology and taxonomic classification.</title>
        <authorList>
            <person name="Goeker M."/>
        </authorList>
    </citation>
    <scope>NUCLEOTIDE SEQUENCE [LARGE SCALE GENOMIC DNA]</scope>
    <source>
        <strain evidence="6 7">DSM 16460</strain>
    </source>
</reference>
<keyword evidence="2 6" id="KW-0378">Hydrolase</keyword>
<dbReference type="Proteomes" id="UP001224359">
    <property type="component" value="Unassembled WGS sequence"/>
</dbReference>
<dbReference type="GO" id="GO:0008422">
    <property type="term" value="F:beta-glucosidase activity"/>
    <property type="evidence" value="ECO:0007669"/>
    <property type="project" value="UniProtKB-EC"/>
</dbReference>
<dbReference type="InterPro" id="IPR050288">
    <property type="entry name" value="Cellulose_deg_GH3"/>
</dbReference>
<proteinExistence type="inferred from homology"/>
<dbReference type="SUPFAM" id="SSF52279">
    <property type="entry name" value="Beta-D-glucan exohydrolase, C-terminal domain"/>
    <property type="match status" value="1"/>
</dbReference>
<dbReference type="RefSeq" id="WP_306973983.1">
    <property type="nucleotide sequence ID" value="NZ_JAUSTQ010000001.1"/>
</dbReference>
<evidence type="ECO:0000256" key="3">
    <source>
        <dbReference type="SAM" id="MobiDB-lite"/>
    </source>
</evidence>
<protein>
    <submittedName>
        <fullName evidence="6">Beta-glucosidase</fullName>
        <ecNumber evidence="6">3.2.1.21</ecNumber>
    </submittedName>
</protein>
<dbReference type="Pfam" id="PF01915">
    <property type="entry name" value="Glyco_hydro_3_C"/>
    <property type="match status" value="1"/>
</dbReference>
<dbReference type="EC" id="3.2.1.21" evidence="6"/>
<dbReference type="InterPro" id="IPR002772">
    <property type="entry name" value="Glyco_hydro_3_C"/>
</dbReference>
<dbReference type="InterPro" id="IPR001764">
    <property type="entry name" value="Glyco_hydro_3_N"/>
</dbReference>
<feature type="domain" description="Fibronectin type III-like" evidence="5">
    <location>
        <begin position="459"/>
        <end position="532"/>
    </location>
</feature>
<evidence type="ECO:0000256" key="1">
    <source>
        <dbReference type="ARBA" id="ARBA00005336"/>
    </source>
</evidence>
<dbReference type="Gene3D" id="2.60.40.10">
    <property type="entry name" value="Immunoglobulins"/>
    <property type="match status" value="1"/>
</dbReference>
<keyword evidence="6" id="KW-0326">Glycosidase</keyword>